<dbReference type="Pfam" id="PF00589">
    <property type="entry name" value="Phage_integrase"/>
    <property type="match status" value="1"/>
</dbReference>
<dbReference type="Proteomes" id="UP000430345">
    <property type="component" value="Unassembled WGS sequence"/>
</dbReference>
<dbReference type="AlphaFoldDB" id="A0A6I1MK88"/>
<dbReference type="InterPro" id="IPR050090">
    <property type="entry name" value="Tyrosine_recombinase_XerCD"/>
</dbReference>
<dbReference type="PROSITE" id="PS51898">
    <property type="entry name" value="TYR_RECOMBINASE"/>
    <property type="match status" value="1"/>
</dbReference>
<reference evidence="3 4" key="1">
    <citation type="submission" date="2019-10" db="EMBL/GenBank/DDBJ databases">
        <title>The Genome Sequence of Clostridium tarantellae Isolated from Fish Brain.</title>
        <authorList>
            <person name="Bano L."/>
            <person name="Kiel M."/>
            <person name="Sales G."/>
            <person name="Doxey A.C."/>
            <person name="Mansfield M.J."/>
            <person name="Schiavone M."/>
            <person name="Rossetto O."/>
            <person name="Pirazzini M."/>
            <person name="Dobrindt U."/>
            <person name="Montecucco C."/>
        </authorList>
    </citation>
    <scope>NUCLEOTIDE SEQUENCE [LARGE SCALE GENOMIC DNA]</scope>
    <source>
        <strain evidence="3 4">DSM 3997</strain>
    </source>
</reference>
<dbReference type="RefSeq" id="WP_152887857.1">
    <property type="nucleotide sequence ID" value="NZ_WHJC01000024.1"/>
</dbReference>
<gene>
    <name evidence="3" type="ORF">GBZ86_03700</name>
</gene>
<dbReference type="CDD" id="cd01192">
    <property type="entry name" value="INT_C_like_3"/>
    <property type="match status" value="1"/>
</dbReference>
<dbReference type="GO" id="GO:0006310">
    <property type="term" value="P:DNA recombination"/>
    <property type="evidence" value="ECO:0007669"/>
    <property type="project" value="UniProtKB-KW"/>
</dbReference>
<dbReference type="InterPro" id="IPR002104">
    <property type="entry name" value="Integrase_catalytic"/>
</dbReference>
<dbReference type="EMBL" id="WHJC01000024">
    <property type="protein sequence ID" value="MPQ42858.1"/>
    <property type="molecule type" value="Genomic_DNA"/>
</dbReference>
<keyword evidence="4" id="KW-1185">Reference proteome</keyword>
<feature type="domain" description="Tyr recombinase" evidence="2">
    <location>
        <begin position="1"/>
        <end position="177"/>
    </location>
</feature>
<sequence length="181" mass="21656">MNFVEPIRDKQKVKDIQEYLRRINERDYIMFITGVYSGLRISDIIKLKVSDVKNRKYVYIRETKTKKQNIIALNKLLIKEYKWYCEDRALDEYLIKSRESKNKPISRQRAYQIIREVAKSFNVENLGTHTLRKTFGYHYYNKTKDVATLMKLFNHSDPSITLKYIGVVQDSLNKARQDFSI</sequence>
<dbReference type="InterPro" id="IPR013762">
    <property type="entry name" value="Integrase-like_cat_sf"/>
</dbReference>
<keyword evidence="1" id="KW-0233">DNA recombination</keyword>
<name>A0A6I1MK88_9CLOT</name>
<evidence type="ECO:0000313" key="4">
    <source>
        <dbReference type="Proteomes" id="UP000430345"/>
    </source>
</evidence>
<dbReference type="GO" id="GO:0003677">
    <property type="term" value="F:DNA binding"/>
    <property type="evidence" value="ECO:0007669"/>
    <property type="project" value="InterPro"/>
</dbReference>
<dbReference type="InterPro" id="IPR011010">
    <property type="entry name" value="DNA_brk_join_enz"/>
</dbReference>
<comment type="caution">
    <text evidence="3">The sequence shown here is derived from an EMBL/GenBank/DDBJ whole genome shotgun (WGS) entry which is preliminary data.</text>
</comment>
<dbReference type="PANTHER" id="PTHR30349">
    <property type="entry name" value="PHAGE INTEGRASE-RELATED"/>
    <property type="match status" value="1"/>
</dbReference>
<dbReference type="OrthoDB" id="9788852at2"/>
<proteinExistence type="predicted"/>
<dbReference type="PANTHER" id="PTHR30349:SF82">
    <property type="entry name" value="INTEGRASE_RECOMBINASE YOEC-RELATED"/>
    <property type="match status" value="1"/>
</dbReference>
<evidence type="ECO:0000259" key="2">
    <source>
        <dbReference type="PROSITE" id="PS51898"/>
    </source>
</evidence>
<protein>
    <submittedName>
        <fullName evidence="3">Tyrosine-type recombinase/integrase</fullName>
    </submittedName>
</protein>
<dbReference type="Gene3D" id="1.10.443.10">
    <property type="entry name" value="Intergrase catalytic core"/>
    <property type="match status" value="1"/>
</dbReference>
<evidence type="ECO:0000313" key="3">
    <source>
        <dbReference type="EMBL" id="MPQ42858.1"/>
    </source>
</evidence>
<accession>A0A6I1MK88</accession>
<dbReference type="SUPFAM" id="SSF56349">
    <property type="entry name" value="DNA breaking-rejoining enzymes"/>
    <property type="match status" value="1"/>
</dbReference>
<evidence type="ECO:0000256" key="1">
    <source>
        <dbReference type="ARBA" id="ARBA00023172"/>
    </source>
</evidence>
<dbReference type="GO" id="GO:0015074">
    <property type="term" value="P:DNA integration"/>
    <property type="evidence" value="ECO:0007669"/>
    <property type="project" value="InterPro"/>
</dbReference>
<organism evidence="3 4">
    <name type="scientific">Clostridium tarantellae</name>
    <dbReference type="NCBI Taxonomy" id="39493"/>
    <lineage>
        <taxon>Bacteria</taxon>
        <taxon>Bacillati</taxon>
        <taxon>Bacillota</taxon>
        <taxon>Clostridia</taxon>
        <taxon>Eubacteriales</taxon>
        <taxon>Clostridiaceae</taxon>
        <taxon>Clostridium</taxon>
    </lineage>
</organism>